<sequence>MDRAPVVNIDAILDDPALSDENRHGARIAARMAAVGRALGTSQIGVTLTVTPPGKAAWPRHFHHVNEELFLILSGEATLRYGDAAQTLRPGDMVRIAPGTGIPFQLVNAGDEDLRYLAFSGLAATDVFEYPDSGKIGVVTGGGGPMRGPHGRSFFAPASAEVGYWEGEAED</sequence>
<dbReference type="AlphaFoldDB" id="A0A1H4AJ10"/>
<dbReference type="Pfam" id="PF07883">
    <property type="entry name" value="Cupin_2"/>
    <property type="match status" value="1"/>
</dbReference>
<dbReference type="Gene3D" id="2.60.120.10">
    <property type="entry name" value="Jelly Rolls"/>
    <property type="match status" value="1"/>
</dbReference>
<dbReference type="InterPro" id="IPR051610">
    <property type="entry name" value="GPI/OXD"/>
</dbReference>
<proteinExistence type="predicted"/>
<dbReference type="PANTHER" id="PTHR35848">
    <property type="entry name" value="OXALATE-BINDING PROTEIN"/>
    <property type="match status" value="1"/>
</dbReference>
<dbReference type="PANTHER" id="PTHR35848:SF6">
    <property type="entry name" value="CUPIN TYPE-2 DOMAIN-CONTAINING PROTEIN"/>
    <property type="match status" value="1"/>
</dbReference>
<organism evidence="3 4">
    <name type="scientific">Rubrimonas cliftonensis</name>
    <dbReference type="NCBI Taxonomy" id="89524"/>
    <lineage>
        <taxon>Bacteria</taxon>
        <taxon>Pseudomonadati</taxon>
        <taxon>Pseudomonadota</taxon>
        <taxon>Alphaproteobacteria</taxon>
        <taxon>Rhodobacterales</taxon>
        <taxon>Paracoccaceae</taxon>
        <taxon>Rubrimonas</taxon>
    </lineage>
</organism>
<name>A0A1H4AJ10_9RHOB</name>
<protein>
    <submittedName>
        <fullName evidence="3">Uncharacterized conserved protein, cupin superfamily</fullName>
    </submittedName>
</protein>
<dbReference type="Proteomes" id="UP000198703">
    <property type="component" value="Unassembled WGS sequence"/>
</dbReference>
<dbReference type="InterPro" id="IPR013096">
    <property type="entry name" value="Cupin_2"/>
</dbReference>
<evidence type="ECO:0000313" key="3">
    <source>
        <dbReference type="EMBL" id="SEA35634.1"/>
    </source>
</evidence>
<dbReference type="RefSeq" id="WP_093252267.1">
    <property type="nucleotide sequence ID" value="NZ_FNQM01000004.1"/>
</dbReference>
<dbReference type="SUPFAM" id="SSF51182">
    <property type="entry name" value="RmlC-like cupins"/>
    <property type="match status" value="1"/>
</dbReference>
<gene>
    <name evidence="3" type="ORF">SAMN05444370_104241</name>
</gene>
<dbReference type="STRING" id="89524.SAMN05444370_104241"/>
<evidence type="ECO:0000256" key="1">
    <source>
        <dbReference type="ARBA" id="ARBA00022723"/>
    </source>
</evidence>
<dbReference type="InterPro" id="IPR014710">
    <property type="entry name" value="RmlC-like_jellyroll"/>
</dbReference>
<evidence type="ECO:0000313" key="4">
    <source>
        <dbReference type="Proteomes" id="UP000198703"/>
    </source>
</evidence>
<feature type="domain" description="Cupin type-2" evidence="2">
    <location>
        <begin position="50"/>
        <end position="118"/>
    </location>
</feature>
<dbReference type="InterPro" id="IPR011051">
    <property type="entry name" value="RmlC_Cupin_sf"/>
</dbReference>
<keyword evidence="4" id="KW-1185">Reference proteome</keyword>
<dbReference type="GO" id="GO:0046872">
    <property type="term" value="F:metal ion binding"/>
    <property type="evidence" value="ECO:0007669"/>
    <property type="project" value="UniProtKB-KW"/>
</dbReference>
<reference evidence="3 4" key="1">
    <citation type="submission" date="2016-10" db="EMBL/GenBank/DDBJ databases">
        <authorList>
            <person name="de Groot N.N."/>
        </authorList>
    </citation>
    <scope>NUCLEOTIDE SEQUENCE [LARGE SCALE GENOMIC DNA]</scope>
    <source>
        <strain evidence="3 4">DSM 15345</strain>
    </source>
</reference>
<dbReference type="EMBL" id="FNQM01000004">
    <property type="protein sequence ID" value="SEA35634.1"/>
    <property type="molecule type" value="Genomic_DNA"/>
</dbReference>
<dbReference type="OrthoDB" id="116921at2"/>
<accession>A0A1H4AJ10</accession>
<evidence type="ECO:0000259" key="2">
    <source>
        <dbReference type="Pfam" id="PF07883"/>
    </source>
</evidence>
<dbReference type="CDD" id="cd02224">
    <property type="entry name" value="cupin_SPO2919-like"/>
    <property type="match status" value="1"/>
</dbReference>
<keyword evidence="1" id="KW-0479">Metal-binding</keyword>